<reference evidence="3" key="1">
    <citation type="submission" date="2011-12" db="EMBL/GenBank/DDBJ databases">
        <authorList>
            <consortium name="The Broad Institute Genome Sequencing Platform"/>
            <person name="Russ C."/>
            <person name="Tyler B."/>
            <person name="Panabieres F."/>
            <person name="Shan W."/>
            <person name="Tripathy S."/>
            <person name="Grunwald N."/>
            <person name="Machado M."/>
            <person name="Young S.K."/>
            <person name="Zeng Q."/>
            <person name="Gargeya S."/>
            <person name="Fitzgerald M."/>
            <person name="Haas B."/>
            <person name="Abouelleil A."/>
            <person name="Alvarado L."/>
            <person name="Arachchi H.M."/>
            <person name="Berlin A."/>
            <person name="Chapman S.B."/>
            <person name="Gearin G."/>
            <person name="Goldberg J."/>
            <person name="Griggs A."/>
            <person name="Gujja S."/>
            <person name="Hansen M."/>
            <person name="Heiman D."/>
            <person name="Howarth C."/>
            <person name="Larimer J."/>
            <person name="Lui A."/>
            <person name="MacDonald P.J.P."/>
            <person name="McCowen C."/>
            <person name="Montmayeur A."/>
            <person name="Murphy C."/>
            <person name="Neiman D."/>
            <person name="Pearson M."/>
            <person name="Priest M."/>
            <person name="Roberts A."/>
            <person name="Saif S."/>
            <person name="Shea T."/>
            <person name="Sisk P."/>
            <person name="Stolte C."/>
            <person name="Sykes S."/>
            <person name="Wortman J."/>
            <person name="Nusbaum C."/>
            <person name="Birren B."/>
        </authorList>
    </citation>
    <scope>NUCLEOTIDE SEQUENCE [LARGE SCALE GENOMIC DNA]</scope>
    <source>
        <strain evidence="3">INRA-310</strain>
    </source>
</reference>
<reference evidence="2 3" key="2">
    <citation type="submission" date="2013-11" db="EMBL/GenBank/DDBJ databases">
        <title>The Genome Sequence of Phytophthora parasitica INRA-310.</title>
        <authorList>
            <consortium name="The Broad Institute Genomics Platform"/>
            <person name="Russ C."/>
            <person name="Tyler B."/>
            <person name="Panabieres F."/>
            <person name="Shan W."/>
            <person name="Tripathy S."/>
            <person name="Grunwald N."/>
            <person name="Machado M."/>
            <person name="Johnson C.S."/>
            <person name="Arredondo F."/>
            <person name="Hong C."/>
            <person name="Coffey M."/>
            <person name="Young S.K."/>
            <person name="Zeng Q."/>
            <person name="Gargeya S."/>
            <person name="Fitzgerald M."/>
            <person name="Abouelleil A."/>
            <person name="Alvarado L."/>
            <person name="Chapman S.B."/>
            <person name="Gainer-Dewar J."/>
            <person name="Goldberg J."/>
            <person name="Griggs A."/>
            <person name="Gujja S."/>
            <person name="Hansen M."/>
            <person name="Howarth C."/>
            <person name="Imamovic A."/>
            <person name="Ireland A."/>
            <person name="Larimer J."/>
            <person name="McCowan C."/>
            <person name="Murphy C."/>
            <person name="Pearson M."/>
            <person name="Poon T.W."/>
            <person name="Priest M."/>
            <person name="Roberts A."/>
            <person name="Saif S."/>
            <person name="Shea T."/>
            <person name="Sykes S."/>
            <person name="Wortman J."/>
            <person name="Nusbaum C."/>
            <person name="Birren B."/>
        </authorList>
    </citation>
    <scope>NUCLEOTIDE SEQUENCE [LARGE SCALE GENOMIC DNA]</scope>
    <source>
        <strain evidence="2 3">INRA-310</strain>
    </source>
</reference>
<name>W2PCH6_PHYN3</name>
<dbReference type="RefSeq" id="XP_008916366.1">
    <property type="nucleotide sequence ID" value="XM_008918118.1"/>
</dbReference>
<protein>
    <submittedName>
        <fullName evidence="2">Uncharacterized protein</fullName>
    </submittedName>
</protein>
<proteinExistence type="predicted"/>
<sequence>MGLGDAVEIRTVIRTSASSYDRTCDEEEANPSITQREQAVQHPTGDVPYRFPVGGRTWGGSKRYAAPASTQKHGEQTRNT</sequence>
<dbReference type="Proteomes" id="UP000018817">
    <property type="component" value="Unassembled WGS sequence"/>
</dbReference>
<organism evidence="2 3">
    <name type="scientific">Phytophthora nicotianae (strain INRA-310)</name>
    <name type="common">Phytophthora parasitica</name>
    <dbReference type="NCBI Taxonomy" id="761204"/>
    <lineage>
        <taxon>Eukaryota</taxon>
        <taxon>Sar</taxon>
        <taxon>Stramenopiles</taxon>
        <taxon>Oomycota</taxon>
        <taxon>Peronosporomycetes</taxon>
        <taxon>Peronosporales</taxon>
        <taxon>Peronosporaceae</taxon>
        <taxon>Phytophthora</taxon>
    </lineage>
</organism>
<dbReference type="EMBL" id="KI669702">
    <property type="protein sequence ID" value="ETM98340.1"/>
    <property type="molecule type" value="Genomic_DNA"/>
</dbReference>
<dbReference type="VEuPathDB" id="FungiDB:PPTG_24650"/>
<feature type="region of interest" description="Disordered" evidence="1">
    <location>
        <begin position="20"/>
        <end position="80"/>
    </location>
</feature>
<evidence type="ECO:0000313" key="3">
    <source>
        <dbReference type="Proteomes" id="UP000018817"/>
    </source>
</evidence>
<dbReference type="AlphaFoldDB" id="W2PCH6"/>
<evidence type="ECO:0000313" key="2">
    <source>
        <dbReference type="EMBL" id="ETM98340.1"/>
    </source>
</evidence>
<evidence type="ECO:0000256" key="1">
    <source>
        <dbReference type="SAM" id="MobiDB-lite"/>
    </source>
</evidence>
<dbReference type="GeneID" id="20193249"/>
<accession>W2PCH6</accession>
<gene>
    <name evidence="2" type="ORF">PPTG_24650</name>
</gene>